<dbReference type="Gene3D" id="2.30.310.10">
    <property type="entry name" value="ibrinogen binding protein from staphylococcus aureus domain"/>
    <property type="match status" value="1"/>
</dbReference>
<organism evidence="3 4">
    <name type="scientific">Thermosipho atlanticus DSM 15807</name>
    <dbReference type="NCBI Taxonomy" id="1123380"/>
    <lineage>
        <taxon>Bacteria</taxon>
        <taxon>Thermotogati</taxon>
        <taxon>Thermotogota</taxon>
        <taxon>Thermotogae</taxon>
        <taxon>Thermotogales</taxon>
        <taxon>Fervidobacteriaceae</taxon>
        <taxon>Thermosipho</taxon>
    </lineage>
</organism>
<evidence type="ECO:0000256" key="1">
    <source>
        <dbReference type="SAM" id="Coils"/>
    </source>
</evidence>
<feature type="domain" description="NFACT RNA-binding" evidence="2">
    <location>
        <begin position="444"/>
        <end position="538"/>
    </location>
</feature>
<dbReference type="InterPro" id="IPR051608">
    <property type="entry name" value="RQC_Subunit_NEMF"/>
</dbReference>
<dbReference type="OrthoDB" id="9766163at2"/>
<gene>
    <name evidence="3" type="ORF">SAMN02745199_0945</name>
</gene>
<proteinExistence type="predicted"/>
<sequence length="553" mass="65833">MPYDGFVMNSFINNSQFIVGNFLKNIYFKKNVLYFSFSKNDLKVSLNPNYSYLTFERRDIPQDTKKHYFVDFLRSRVRNSRIIKFEQIEFERTAKLVLEKNDEIGEKHVYEVYIDIMGKHSNVIIVENNKILDAYKRIKTRFRDIIPGETFILYTGSKVNPLKNLVDLYNISENFNGRVSEFIFKNIQGFSKVTAKEVLHRCGLEDDQFSVKYLKKIIDTIENLMYEFQKGKIYLYYENNKPYEISAFLLNHLELDYETFDEPDSAISKFFEWHEQKSYVFQQKHFLESIVEKNIEKNETILSKLNYEIEKNMRYEEFRKWGELLKAYFYIIDDSRKEVELEDWETGERITIPLDENLTPIENSNKYFKLYNRMKNKLKGLKKRKKEIENELNYLYQLWYSLDDAQDIKEIEEIKNEMVETGLIKEKKQKRKIKKSEPRKIIYNGYTILIGRNNKQNDELVKKSSDEDIWLHAHGMPGAHVVIKTGGNVVNEDTLLFAAQLAAGYSKGKNSSNVPVDYTKIKYVRKTKNLKPGMVLYSNYKTLYVDPRRLENV</sequence>
<keyword evidence="4" id="KW-1185">Reference proteome</keyword>
<dbReference type="GO" id="GO:0043023">
    <property type="term" value="F:ribosomal large subunit binding"/>
    <property type="evidence" value="ECO:0007669"/>
    <property type="project" value="TreeGrafter"/>
</dbReference>
<dbReference type="Pfam" id="PF05670">
    <property type="entry name" value="NFACT-R_1"/>
    <property type="match status" value="1"/>
</dbReference>
<dbReference type="GO" id="GO:0072344">
    <property type="term" value="P:rescue of stalled ribosome"/>
    <property type="evidence" value="ECO:0007669"/>
    <property type="project" value="TreeGrafter"/>
</dbReference>
<dbReference type="GO" id="GO:0000049">
    <property type="term" value="F:tRNA binding"/>
    <property type="evidence" value="ECO:0007669"/>
    <property type="project" value="TreeGrafter"/>
</dbReference>
<dbReference type="STRING" id="1123380.SAMN02745199_0945"/>
<reference evidence="4" key="1">
    <citation type="submission" date="2016-11" db="EMBL/GenBank/DDBJ databases">
        <authorList>
            <person name="Varghese N."/>
            <person name="Submissions S."/>
        </authorList>
    </citation>
    <scope>NUCLEOTIDE SEQUENCE [LARGE SCALE GENOMIC DNA]</scope>
    <source>
        <strain evidence="4">DSM 15807</strain>
    </source>
</reference>
<evidence type="ECO:0000259" key="2">
    <source>
        <dbReference type="Pfam" id="PF05670"/>
    </source>
</evidence>
<keyword evidence="1" id="KW-0175">Coiled coil</keyword>
<protein>
    <submittedName>
        <fullName evidence="3">Predicted component of the ribosome quality control (RQC) complex, YloA/Tae2 family, contains fibronectin-binding (FbpA) and DUF814 domains</fullName>
    </submittedName>
</protein>
<evidence type="ECO:0000313" key="3">
    <source>
        <dbReference type="EMBL" id="SHH39412.1"/>
    </source>
</evidence>
<dbReference type="InterPro" id="IPR008532">
    <property type="entry name" value="NFACT_RNA-bd"/>
</dbReference>
<feature type="coiled-coil region" evidence="1">
    <location>
        <begin position="371"/>
        <end position="398"/>
    </location>
</feature>
<accession>A0A1M5SLH5</accession>
<dbReference type="PANTHER" id="PTHR15239:SF6">
    <property type="entry name" value="RIBOSOME QUALITY CONTROL COMPLEX SUBUNIT NEMF"/>
    <property type="match status" value="1"/>
</dbReference>
<dbReference type="Pfam" id="PF05833">
    <property type="entry name" value="NFACT_N"/>
    <property type="match status" value="1"/>
</dbReference>
<evidence type="ECO:0000313" key="4">
    <source>
        <dbReference type="Proteomes" id="UP000242592"/>
    </source>
</evidence>
<dbReference type="RefSeq" id="WP_073072793.1">
    <property type="nucleotide sequence ID" value="NZ_FQXN01000003.1"/>
</dbReference>
<dbReference type="PANTHER" id="PTHR15239">
    <property type="entry name" value="NUCLEAR EXPORT MEDIATOR FACTOR NEMF"/>
    <property type="match status" value="1"/>
</dbReference>
<dbReference type="Proteomes" id="UP000242592">
    <property type="component" value="Unassembled WGS sequence"/>
</dbReference>
<dbReference type="EMBL" id="FQXN01000003">
    <property type="protein sequence ID" value="SHH39412.1"/>
    <property type="molecule type" value="Genomic_DNA"/>
</dbReference>
<name>A0A1M5SLH5_9BACT</name>
<dbReference type="AlphaFoldDB" id="A0A1M5SLH5"/>
<dbReference type="GO" id="GO:1990112">
    <property type="term" value="C:RQC complex"/>
    <property type="evidence" value="ECO:0007669"/>
    <property type="project" value="TreeGrafter"/>
</dbReference>